<evidence type="ECO:0000256" key="5">
    <source>
        <dbReference type="ARBA" id="ARBA00023159"/>
    </source>
</evidence>
<comment type="function">
    <text evidence="8">Involved in the regulation of telomere length, clustering and has a specific role in telomere position effect (TPE).</text>
</comment>
<dbReference type="Proteomes" id="UP000292447">
    <property type="component" value="Chromosome II"/>
</dbReference>
<evidence type="ECO:0000256" key="3">
    <source>
        <dbReference type="ARBA" id="ARBA00022895"/>
    </source>
</evidence>
<comment type="subunit">
    <text evidence="8">Homodimer.</text>
</comment>
<organism evidence="12 13">
    <name type="scientific">Metschnikowia aff. pulcherrima</name>
    <dbReference type="NCBI Taxonomy" id="2163413"/>
    <lineage>
        <taxon>Eukaryota</taxon>
        <taxon>Fungi</taxon>
        <taxon>Dikarya</taxon>
        <taxon>Ascomycota</taxon>
        <taxon>Saccharomycotina</taxon>
        <taxon>Pichiomycetes</taxon>
        <taxon>Metschnikowiaceae</taxon>
        <taxon>Metschnikowia</taxon>
    </lineage>
</organism>
<dbReference type="EMBL" id="CP034457">
    <property type="protein sequence ID" value="QBM87672.1"/>
    <property type="molecule type" value="Genomic_DNA"/>
</dbReference>
<comment type="similarity">
    <text evidence="1 8">Belongs to the RAP1 family.</text>
</comment>
<sequence>MSEEHQILPSGDVVPQHILRSLFPHLYYIDPLEPNYEHYTQLIRGNGGHVTTNAGDISAFHLSSGPWEGRQTFLLIYIDHCLRNNSALPIESYGFHVQSQPKKRRNPSYDEEGLHAIDVSNSALSTMEPAAKRQRDKLSKSTTKFTPEADAYILEQVRMRPRFRTSHKFFEELAKHDMLKGHTGNSVRSRYRAHLEHKLQYVYKTDSYDNLILDEEGQKIPAEVSLAKTMKNKFTAEDDYHLCDDIIRHVSGIQSNGASDMTSGLLNEDKFSVLISFFDEYARNNPQHSSSSWRDRYRKFARPHGLQRYRDEYIRDCNTKEGPKPMRNMTSRKDRDRGQNRLTMKQPKDVKGKTILSKNLKNTELGDTAAAAVAALGSINMFDGHHSPGMSHLDHHMSQDMGMTSRESEALDEEVGEVRNSNIDDVLHSVGAGEDMSAIHPSLTGSSVDADVDAMNLISRGGISQDSSEIYQFLPETASINDVLSDDFFRQKPETIISKIKKYLVSPDATDLEKIAQTIEELGFTKKFIGHVMSVTSGSAMPMICYFEKFFTLIDEDAVSDVKDFLFIHDQPGFWTPQADDALRKGDLDSLKHMRKEDLSQRRYFLGLE</sequence>
<dbReference type="PANTHER" id="PTHR16466">
    <property type="entry name" value="TELOMERE REPEAT-BINDING FACTOR 2-INTERACTING PROTEIN 1"/>
    <property type="match status" value="1"/>
</dbReference>
<dbReference type="CDD" id="cd11655">
    <property type="entry name" value="rap1_myb-like"/>
    <property type="match status" value="2"/>
</dbReference>
<evidence type="ECO:0000256" key="1">
    <source>
        <dbReference type="ARBA" id="ARBA00010467"/>
    </source>
</evidence>
<evidence type="ECO:0000256" key="4">
    <source>
        <dbReference type="ARBA" id="ARBA00023015"/>
    </source>
</evidence>
<keyword evidence="7 8" id="KW-0539">Nucleus</keyword>
<evidence type="ECO:0000259" key="11">
    <source>
        <dbReference type="Pfam" id="PF11626"/>
    </source>
</evidence>
<gene>
    <name evidence="12" type="primary">MPUL0B08790</name>
    <name evidence="12" type="ORF">METSCH_B08790</name>
</gene>
<keyword evidence="4" id="KW-0805">Transcription regulation</keyword>
<name>A0A4P6XK18_9ASCO</name>
<dbReference type="InterPro" id="IPR009057">
    <property type="entry name" value="Homeodomain-like_sf"/>
</dbReference>
<keyword evidence="2 8" id="KW-0158">Chromosome</keyword>
<dbReference type="GO" id="GO:0010833">
    <property type="term" value="P:telomere maintenance via telomere lengthening"/>
    <property type="evidence" value="ECO:0007669"/>
    <property type="project" value="UniProtKB-UniRule"/>
</dbReference>
<dbReference type="InterPro" id="IPR015280">
    <property type="entry name" value="Rap1_DNA-bd"/>
</dbReference>
<dbReference type="Pfam" id="PF11626">
    <property type="entry name" value="Rap1_C"/>
    <property type="match status" value="1"/>
</dbReference>
<dbReference type="GO" id="GO:0031848">
    <property type="term" value="P:protection from non-homologous end joining at telomere"/>
    <property type="evidence" value="ECO:0007669"/>
    <property type="project" value="TreeGrafter"/>
</dbReference>
<evidence type="ECO:0000256" key="7">
    <source>
        <dbReference type="ARBA" id="ARBA00023242"/>
    </source>
</evidence>
<feature type="domain" description="Rap1 DNA-binding" evidence="10">
    <location>
        <begin position="233"/>
        <end position="330"/>
    </location>
</feature>
<accession>A0A4P6XK18</accession>
<dbReference type="GO" id="GO:0070187">
    <property type="term" value="C:shelterin complex"/>
    <property type="evidence" value="ECO:0007669"/>
    <property type="project" value="TreeGrafter"/>
</dbReference>
<dbReference type="Gene3D" id="1.10.10.60">
    <property type="entry name" value="Homeodomain-like"/>
    <property type="match status" value="2"/>
</dbReference>
<dbReference type="Pfam" id="PF09197">
    <property type="entry name" value="Rap1-DNA-bind"/>
    <property type="match status" value="1"/>
</dbReference>
<feature type="domain" description="TRF2-interacting telomeric protein/Rap1 C-terminal" evidence="11">
    <location>
        <begin position="520"/>
        <end position="606"/>
    </location>
</feature>
<keyword evidence="6" id="KW-0804">Transcription</keyword>
<evidence type="ECO:0000256" key="2">
    <source>
        <dbReference type="ARBA" id="ARBA00022454"/>
    </source>
</evidence>
<keyword evidence="12" id="KW-0238">DNA-binding</keyword>
<keyword evidence="5" id="KW-0010">Activator</keyword>
<dbReference type="STRING" id="2163413.A0A4P6XK18"/>
<dbReference type="GO" id="GO:0042162">
    <property type="term" value="F:telomeric DNA binding"/>
    <property type="evidence" value="ECO:0007669"/>
    <property type="project" value="TreeGrafter"/>
</dbReference>
<dbReference type="PANTHER" id="PTHR16466:SF6">
    <property type="entry name" value="TELOMERIC REPEAT-BINDING FACTOR 2-INTERACTING PROTEIN 1"/>
    <property type="match status" value="1"/>
</dbReference>
<keyword evidence="13" id="KW-1185">Reference proteome</keyword>
<dbReference type="AlphaFoldDB" id="A0A4P6XK18"/>
<evidence type="ECO:0000313" key="12">
    <source>
        <dbReference type="EMBL" id="QBM87672.1"/>
    </source>
</evidence>
<evidence type="ECO:0000259" key="10">
    <source>
        <dbReference type="Pfam" id="PF09197"/>
    </source>
</evidence>
<dbReference type="SUPFAM" id="SSF46689">
    <property type="entry name" value="Homeodomain-like"/>
    <property type="match status" value="2"/>
</dbReference>
<evidence type="ECO:0000313" key="13">
    <source>
        <dbReference type="Proteomes" id="UP000292447"/>
    </source>
</evidence>
<evidence type="ECO:0000256" key="6">
    <source>
        <dbReference type="ARBA" id="ARBA00023163"/>
    </source>
</evidence>
<protein>
    <recommendedName>
        <fullName evidence="8">DNA-binding protein RAP1</fullName>
    </recommendedName>
</protein>
<comment type="subcellular location">
    <subcellularLocation>
        <location evidence="8">Nucleus</location>
    </subcellularLocation>
    <subcellularLocation>
        <location evidence="8">Chromosome</location>
        <location evidence="8">Telomere</location>
    </subcellularLocation>
</comment>
<dbReference type="InterPro" id="IPR021661">
    <property type="entry name" value="Rap1_C"/>
</dbReference>
<reference evidence="13" key="1">
    <citation type="submission" date="2019-03" db="EMBL/GenBank/DDBJ databases">
        <title>Snf2 controls pulcherriminic acid biosynthesis and connects pigmentation and antifungal activity of the yeast Metschnikowia pulcherrima.</title>
        <authorList>
            <person name="Gore-Lloyd D."/>
            <person name="Sumann I."/>
            <person name="Brachmann A.O."/>
            <person name="Schneeberger K."/>
            <person name="Ortiz-Merino R.A."/>
            <person name="Moreno-Beltran M."/>
            <person name="Schlaefli M."/>
            <person name="Kirner P."/>
            <person name="Santos Kron A."/>
            <person name="Wolfe K.H."/>
            <person name="Piel J."/>
            <person name="Ahrens C.H."/>
            <person name="Henk D."/>
            <person name="Freimoser F.M."/>
        </authorList>
    </citation>
    <scope>NUCLEOTIDE SEQUENCE [LARGE SCALE GENOMIC DNA]</scope>
    <source>
        <strain evidence="13">APC 1.2</strain>
    </source>
</reference>
<dbReference type="InterPro" id="IPR039595">
    <property type="entry name" value="TE2IP/Rap1"/>
</dbReference>
<evidence type="ECO:0000256" key="9">
    <source>
        <dbReference type="SAM" id="MobiDB-lite"/>
    </source>
</evidence>
<feature type="region of interest" description="Disordered" evidence="9">
    <location>
        <begin position="317"/>
        <end position="347"/>
    </location>
</feature>
<keyword evidence="3 8" id="KW-0779">Telomere</keyword>
<proteinExistence type="inferred from homology"/>
<evidence type="ECO:0000256" key="8">
    <source>
        <dbReference type="RuleBase" id="RU367107"/>
    </source>
</evidence>